<protein>
    <submittedName>
        <fullName evidence="1">Uncharacterized protein</fullName>
    </submittedName>
</protein>
<accession>A0A2A2HEF6</accession>
<organism evidence="1 3">
    <name type="scientific">Methanosphaera cuniculi</name>
    <dbReference type="NCBI Taxonomy" id="1077256"/>
    <lineage>
        <taxon>Archaea</taxon>
        <taxon>Methanobacteriati</taxon>
        <taxon>Methanobacteriota</taxon>
        <taxon>Methanomada group</taxon>
        <taxon>Methanobacteria</taxon>
        <taxon>Methanobacteriales</taxon>
        <taxon>Methanobacteriaceae</taxon>
        <taxon>Methanosphaera</taxon>
    </lineage>
</organism>
<name>A0A2A2HEF6_9EURY</name>
<reference evidence="1 3" key="2">
    <citation type="journal article" date="2017" name="BMC Genomics">
        <title>Genomic analysis of methanogenic archaea reveals a shift towards energy conservation.</title>
        <authorList>
            <person name="Gilmore S.P."/>
            <person name="Henske J.K."/>
            <person name="Sexton J.A."/>
            <person name="Solomon K.V."/>
            <person name="Seppala S."/>
            <person name="Yoo J.I."/>
            <person name="Huyett L.M."/>
            <person name="Pressman A."/>
            <person name="Cogan J.Z."/>
            <person name="Kivenson V."/>
            <person name="Peng X."/>
            <person name="Tan Y."/>
            <person name="Valentine D.L."/>
            <person name="O'Malley M.A."/>
        </authorList>
    </citation>
    <scope>NUCLEOTIDE SEQUENCE [LARGE SCALE GENOMIC DNA]</scope>
    <source>
        <strain evidence="1 3">1R-7</strain>
    </source>
</reference>
<sequence length="109" mass="12574">MIDIRIFNHNHTEVVAYVPATDNLTCHNEAPCNNEGGNMGLVRIKYGEQKGNLAIIYWNELWESSAFGELITDKDAFDLCFDKNKTHLIEELGINPNREYEEHEVECLF</sequence>
<evidence type="ECO:0000313" key="3">
    <source>
        <dbReference type="Proteomes" id="UP000217528"/>
    </source>
</evidence>
<dbReference type="AlphaFoldDB" id="A0A2A2HEF6"/>
<evidence type="ECO:0000313" key="2">
    <source>
        <dbReference type="EMBL" id="PWL08020.1"/>
    </source>
</evidence>
<dbReference type="RefSeq" id="WP_095608540.1">
    <property type="nucleotide sequence ID" value="NZ_LMVN01000011.1"/>
</dbReference>
<evidence type="ECO:0000313" key="1">
    <source>
        <dbReference type="EMBL" id="PAV07654.1"/>
    </source>
</evidence>
<evidence type="ECO:0000313" key="4">
    <source>
        <dbReference type="Proteomes" id="UP000246004"/>
    </source>
</evidence>
<reference evidence="2 4" key="1">
    <citation type="submission" date="2016-04" db="EMBL/GenBank/DDBJ databases">
        <title>Genome sequence of Methanosphaera cuniculi DSM 4103.</title>
        <authorList>
            <person name="Poehlein A."/>
            <person name="Seedorf H."/>
            <person name="Daniel R."/>
        </authorList>
    </citation>
    <scope>NUCLEOTIDE SEQUENCE [LARGE SCALE GENOMIC DNA]</scope>
    <source>
        <strain evidence="2 4">DSM 4103</strain>
    </source>
</reference>
<dbReference type="EMBL" id="LMVN01000011">
    <property type="protein sequence ID" value="PAV07654.1"/>
    <property type="molecule type" value="Genomic_DNA"/>
</dbReference>
<gene>
    <name evidence="1" type="ORF">ASJ82_08230</name>
    <name evidence="2" type="ORF">MSCUN_09510</name>
</gene>
<dbReference type="EMBL" id="LWMS01000031">
    <property type="protein sequence ID" value="PWL08020.1"/>
    <property type="molecule type" value="Genomic_DNA"/>
</dbReference>
<keyword evidence="3" id="KW-1185">Reference proteome</keyword>
<dbReference type="Proteomes" id="UP000246004">
    <property type="component" value="Unassembled WGS sequence"/>
</dbReference>
<proteinExistence type="predicted"/>
<dbReference type="Proteomes" id="UP000217528">
    <property type="component" value="Unassembled WGS sequence"/>
</dbReference>
<comment type="caution">
    <text evidence="1">The sequence shown here is derived from an EMBL/GenBank/DDBJ whole genome shotgun (WGS) entry which is preliminary data.</text>
</comment>